<feature type="transmembrane region" description="Helical" evidence="10">
    <location>
        <begin position="84"/>
        <end position="103"/>
    </location>
</feature>
<comment type="similarity">
    <text evidence="7">Belongs to the drug/metabolite transporter (DMT) superfamily. Small multidrug resistance (SMR) (TC 2.A.7.1) family. Gdx/SugE subfamily.</text>
</comment>
<dbReference type="GO" id="GO:0022857">
    <property type="term" value="F:transmembrane transporter activity"/>
    <property type="evidence" value="ECO:0007669"/>
    <property type="project" value="InterPro"/>
</dbReference>
<dbReference type="PANTHER" id="PTHR30561">
    <property type="entry name" value="SMR FAMILY PROTON-DEPENDENT DRUG EFFLUX TRANSPORTER SUGE"/>
    <property type="match status" value="1"/>
</dbReference>
<feature type="transmembrane region" description="Helical" evidence="10">
    <location>
        <begin position="59"/>
        <end position="78"/>
    </location>
</feature>
<evidence type="ECO:0000256" key="10">
    <source>
        <dbReference type="SAM" id="Phobius"/>
    </source>
</evidence>
<keyword evidence="3" id="KW-1003">Cell membrane</keyword>
<sequence length="105" mass="11389">MAWIYLIIAGIFEIIWVISLKYSHGFTRLTPSIVTILTMICSFVLLAQAIKSLPMGTAYAVWTSIGIIGATLIGIFVFNESMAPIRLICLALVIIGVIGLKLTSS</sequence>
<comment type="subcellular location">
    <subcellularLocation>
        <location evidence="1 9">Cell membrane</location>
        <topology evidence="1 9">Multi-pass membrane protein</topology>
    </subcellularLocation>
</comment>
<evidence type="ECO:0000256" key="3">
    <source>
        <dbReference type="ARBA" id="ARBA00022475"/>
    </source>
</evidence>
<evidence type="ECO:0000256" key="7">
    <source>
        <dbReference type="ARBA" id="ARBA00038151"/>
    </source>
</evidence>
<evidence type="ECO:0000256" key="1">
    <source>
        <dbReference type="ARBA" id="ARBA00004651"/>
    </source>
</evidence>
<protein>
    <recommendedName>
        <fullName evidence="8">Guanidinium exporter</fullName>
    </recommendedName>
</protein>
<organism evidence="11 12">
    <name type="scientific">Orbus hercynius</name>
    <dbReference type="NCBI Taxonomy" id="593135"/>
    <lineage>
        <taxon>Bacteria</taxon>
        <taxon>Pseudomonadati</taxon>
        <taxon>Pseudomonadota</taxon>
        <taxon>Gammaproteobacteria</taxon>
        <taxon>Orbales</taxon>
        <taxon>Orbaceae</taxon>
        <taxon>Orbus</taxon>
    </lineage>
</organism>
<dbReference type="Pfam" id="PF00893">
    <property type="entry name" value="Multi_Drug_Res"/>
    <property type="match status" value="1"/>
</dbReference>
<evidence type="ECO:0000256" key="9">
    <source>
        <dbReference type="RuleBase" id="RU003942"/>
    </source>
</evidence>
<dbReference type="AlphaFoldDB" id="A0A495RB69"/>
<evidence type="ECO:0000313" key="11">
    <source>
        <dbReference type="EMBL" id="RKS84639.1"/>
    </source>
</evidence>
<reference evidence="11 12" key="1">
    <citation type="submission" date="2018-10" db="EMBL/GenBank/DDBJ databases">
        <title>Genomic Encyclopedia of Type Strains, Phase IV (KMG-IV): sequencing the most valuable type-strain genomes for metagenomic binning, comparative biology and taxonomic classification.</title>
        <authorList>
            <person name="Goeker M."/>
        </authorList>
    </citation>
    <scope>NUCLEOTIDE SEQUENCE [LARGE SCALE GENOMIC DNA]</scope>
    <source>
        <strain evidence="11 12">DSM 22228</strain>
    </source>
</reference>
<dbReference type="FunFam" id="1.10.3730.20:FF:000001">
    <property type="entry name" value="Quaternary ammonium compound resistance transporter SugE"/>
    <property type="match status" value="1"/>
</dbReference>
<keyword evidence="5 10" id="KW-1133">Transmembrane helix</keyword>
<dbReference type="SUPFAM" id="SSF103481">
    <property type="entry name" value="Multidrug resistance efflux transporter EmrE"/>
    <property type="match status" value="1"/>
</dbReference>
<dbReference type="GO" id="GO:1990961">
    <property type="term" value="P:xenobiotic detoxification by transmembrane export across the plasma membrane"/>
    <property type="evidence" value="ECO:0007669"/>
    <property type="project" value="UniProtKB-ARBA"/>
</dbReference>
<evidence type="ECO:0000256" key="4">
    <source>
        <dbReference type="ARBA" id="ARBA00022692"/>
    </source>
</evidence>
<evidence type="ECO:0000256" key="6">
    <source>
        <dbReference type="ARBA" id="ARBA00023136"/>
    </source>
</evidence>
<dbReference type="InterPro" id="IPR045324">
    <property type="entry name" value="Small_multidrug_res"/>
</dbReference>
<evidence type="ECO:0000256" key="5">
    <source>
        <dbReference type="ARBA" id="ARBA00022989"/>
    </source>
</evidence>
<gene>
    <name evidence="11" type="ORF">DES39_1849</name>
</gene>
<dbReference type="InterPro" id="IPR037185">
    <property type="entry name" value="EmrE-like"/>
</dbReference>
<dbReference type="EMBL" id="RBWY01000004">
    <property type="protein sequence ID" value="RKS84639.1"/>
    <property type="molecule type" value="Genomic_DNA"/>
</dbReference>
<dbReference type="OrthoDB" id="9808638at2"/>
<feature type="transmembrane region" description="Helical" evidence="10">
    <location>
        <begin position="5"/>
        <end position="23"/>
    </location>
</feature>
<keyword evidence="4 9" id="KW-0812">Transmembrane</keyword>
<evidence type="ECO:0000313" key="12">
    <source>
        <dbReference type="Proteomes" id="UP000278542"/>
    </source>
</evidence>
<dbReference type="InterPro" id="IPR000390">
    <property type="entry name" value="Small_drug/metabolite_transptr"/>
</dbReference>
<proteinExistence type="inferred from homology"/>
<evidence type="ECO:0000256" key="2">
    <source>
        <dbReference type="ARBA" id="ARBA00022448"/>
    </source>
</evidence>
<feature type="transmembrane region" description="Helical" evidence="10">
    <location>
        <begin position="29"/>
        <end position="47"/>
    </location>
</feature>
<dbReference type="Proteomes" id="UP000278542">
    <property type="component" value="Unassembled WGS sequence"/>
</dbReference>
<keyword evidence="6 10" id="KW-0472">Membrane</keyword>
<dbReference type="NCBIfam" id="NF008512">
    <property type="entry name" value="PRK11431.1"/>
    <property type="match status" value="1"/>
</dbReference>
<dbReference type="RefSeq" id="WP_121145493.1">
    <property type="nucleotide sequence ID" value="NZ_RBWY01000004.1"/>
</dbReference>
<dbReference type="Gene3D" id="1.10.3730.20">
    <property type="match status" value="1"/>
</dbReference>
<name>A0A495RB69_9GAMM</name>
<comment type="caution">
    <text evidence="11">The sequence shown here is derived from an EMBL/GenBank/DDBJ whole genome shotgun (WGS) entry which is preliminary data.</text>
</comment>
<evidence type="ECO:0000256" key="8">
    <source>
        <dbReference type="ARBA" id="ARBA00039168"/>
    </source>
</evidence>
<accession>A0A495RB69</accession>
<keyword evidence="12" id="KW-1185">Reference proteome</keyword>
<keyword evidence="2" id="KW-0813">Transport</keyword>
<dbReference type="PANTHER" id="PTHR30561:SF0">
    <property type="entry name" value="GUANIDINIUM EXPORTER"/>
    <property type="match status" value="1"/>
</dbReference>
<dbReference type="GO" id="GO:0005886">
    <property type="term" value="C:plasma membrane"/>
    <property type="evidence" value="ECO:0007669"/>
    <property type="project" value="UniProtKB-SubCell"/>
</dbReference>